<evidence type="ECO:0000256" key="5">
    <source>
        <dbReference type="ARBA" id="ARBA00023136"/>
    </source>
</evidence>
<keyword evidence="3 6" id="KW-0812">Transmembrane</keyword>
<evidence type="ECO:0000256" key="3">
    <source>
        <dbReference type="ARBA" id="ARBA00022692"/>
    </source>
</evidence>
<feature type="transmembrane region" description="Helical" evidence="6">
    <location>
        <begin position="106"/>
        <end position="125"/>
    </location>
</feature>
<evidence type="ECO:0000313" key="8">
    <source>
        <dbReference type="EMBL" id="MEQ2554452.1"/>
    </source>
</evidence>
<dbReference type="InterPro" id="IPR050495">
    <property type="entry name" value="ATG22/LtaA_families"/>
</dbReference>
<feature type="transmembrane region" description="Helical" evidence="6">
    <location>
        <begin position="48"/>
        <end position="71"/>
    </location>
</feature>
<name>A0ABV1H5M4_9FIRM</name>
<dbReference type="InterPro" id="IPR036259">
    <property type="entry name" value="MFS_trans_sf"/>
</dbReference>
<feature type="transmembrane region" description="Helical" evidence="6">
    <location>
        <begin position="233"/>
        <end position="251"/>
    </location>
</feature>
<proteinExistence type="predicted"/>
<dbReference type="SUPFAM" id="SSF103473">
    <property type="entry name" value="MFS general substrate transporter"/>
    <property type="match status" value="1"/>
</dbReference>
<dbReference type="Pfam" id="PF11700">
    <property type="entry name" value="ATG22"/>
    <property type="match status" value="2"/>
</dbReference>
<keyword evidence="9" id="KW-1185">Reference proteome</keyword>
<accession>A0ABV1H5M4</accession>
<feature type="transmembrane region" description="Helical" evidence="6">
    <location>
        <begin position="12"/>
        <end position="36"/>
    </location>
</feature>
<protein>
    <submittedName>
        <fullName evidence="8">MFS transporter</fullName>
    </submittedName>
</protein>
<feature type="transmembrane region" description="Helical" evidence="6">
    <location>
        <begin position="266"/>
        <end position="286"/>
    </location>
</feature>
<feature type="transmembrane region" description="Helical" evidence="6">
    <location>
        <begin position="178"/>
        <end position="197"/>
    </location>
</feature>
<comment type="subcellular location">
    <subcellularLocation>
        <location evidence="1">Cell membrane</location>
        <topology evidence="1">Multi-pass membrane protein</topology>
    </subcellularLocation>
</comment>
<feature type="transmembrane region" description="Helical" evidence="6">
    <location>
        <begin position="83"/>
        <end position="100"/>
    </location>
</feature>
<feature type="transmembrane region" description="Helical" evidence="6">
    <location>
        <begin position="146"/>
        <end position="166"/>
    </location>
</feature>
<evidence type="ECO:0000256" key="4">
    <source>
        <dbReference type="ARBA" id="ARBA00022989"/>
    </source>
</evidence>
<keyword evidence="2" id="KW-0813">Transport</keyword>
<dbReference type="InterPro" id="IPR020846">
    <property type="entry name" value="MFS_dom"/>
</dbReference>
<dbReference type="Gene3D" id="1.20.1250.20">
    <property type="entry name" value="MFS general substrate transporter like domains"/>
    <property type="match status" value="1"/>
</dbReference>
<dbReference type="PROSITE" id="PS50850">
    <property type="entry name" value="MFS"/>
    <property type="match status" value="1"/>
</dbReference>
<keyword evidence="4 6" id="KW-1133">Transmembrane helix</keyword>
<feature type="transmembrane region" description="Helical" evidence="6">
    <location>
        <begin position="298"/>
        <end position="316"/>
    </location>
</feature>
<dbReference type="Proteomes" id="UP001546774">
    <property type="component" value="Unassembled WGS sequence"/>
</dbReference>
<evidence type="ECO:0000259" key="7">
    <source>
        <dbReference type="PROSITE" id="PS50850"/>
    </source>
</evidence>
<keyword evidence="5 6" id="KW-0472">Membrane</keyword>
<reference evidence="8" key="1">
    <citation type="submission" date="2024-03" db="EMBL/GenBank/DDBJ databases">
        <title>Human intestinal bacterial collection.</title>
        <authorList>
            <person name="Pauvert C."/>
            <person name="Hitch T.C.A."/>
            <person name="Clavel T."/>
        </authorList>
    </citation>
    <scope>NUCLEOTIDE SEQUENCE [LARGE SCALE GENOMIC DNA]</scope>
    <source>
        <strain evidence="8">CLA-AA-H89B</strain>
    </source>
</reference>
<feature type="transmembrane region" description="Helical" evidence="6">
    <location>
        <begin position="385"/>
        <end position="403"/>
    </location>
</feature>
<organism evidence="8 9">
    <name type="scientific">Lachnospira intestinalis</name>
    <dbReference type="NCBI Taxonomy" id="3133158"/>
    <lineage>
        <taxon>Bacteria</taxon>
        <taxon>Bacillati</taxon>
        <taxon>Bacillota</taxon>
        <taxon>Clostridia</taxon>
        <taxon>Lachnospirales</taxon>
        <taxon>Lachnospiraceae</taxon>
        <taxon>Lachnospira</taxon>
    </lineage>
</organism>
<dbReference type="InterPro" id="IPR024671">
    <property type="entry name" value="Atg22-like"/>
</dbReference>
<dbReference type="EMBL" id="JBBMFS010000003">
    <property type="protein sequence ID" value="MEQ2554452.1"/>
    <property type="molecule type" value="Genomic_DNA"/>
</dbReference>
<evidence type="ECO:0000256" key="1">
    <source>
        <dbReference type="ARBA" id="ARBA00004651"/>
    </source>
</evidence>
<dbReference type="PANTHER" id="PTHR23519:SF1">
    <property type="entry name" value="AUTOPHAGY-RELATED PROTEIN 22"/>
    <property type="match status" value="1"/>
</dbReference>
<sequence>MGKKLTKNERNWILYDVGNSAFTLLIATILPIYFNYLAGNAGISSVDYLAYWGYAASVGTILVALAGPVLGTMADTKGFKKPFFTAAILTGVAGCALLGLAKGWLLFLVIYIIAKVGFSSSLIFYDSMLGDVTDEDRVDYVSSAGYAWGYIGSCVPFIVCLVLVLGSGKIGISMEMSMMIAFLIIAAWWLVMSLPLLKGYEQKFYVEKQKHAVKESFCRLGQTFGNIRKEKHIFMFLLAFFFYIDGVYTIIDMATAYGSALGLDSTGLLLALLVTQLVAFPCAILFGKLSGRMETCRLITVCIFAYLGIAIFAVFLKSQIQFWILAVLVGMFQGGIQALSRSYFTKIIPAEKSGEYFGLMDICGKGASFMGTTIVSLVSQITGNINAGVGMIAVLFVAGIILFRKSVSLCNTKSHVQETPHRSHLTSAYSCTWDGEGVAAPGSEQEVV</sequence>
<feature type="domain" description="Major facilitator superfamily (MFS) profile" evidence="7">
    <location>
        <begin position="1"/>
        <end position="405"/>
    </location>
</feature>
<evidence type="ECO:0000256" key="6">
    <source>
        <dbReference type="SAM" id="Phobius"/>
    </source>
</evidence>
<evidence type="ECO:0000313" key="9">
    <source>
        <dbReference type="Proteomes" id="UP001546774"/>
    </source>
</evidence>
<evidence type="ECO:0000256" key="2">
    <source>
        <dbReference type="ARBA" id="ARBA00022448"/>
    </source>
</evidence>
<feature type="transmembrane region" description="Helical" evidence="6">
    <location>
        <begin position="322"/>
        <end position="344"/>
    </location>
</feature>
<feature type="transmembrane region" description="Helical" evidence="6">
    <location>
        <begin position="356"/>
        <end position="379"/>
    </location>
</feature>
<comment type="caution">
    <text evidence="8">The sequence shown here is derived from an EMBL/GenBank/DDBJ whole genome shotgun (WGS) entry which is preliminary data.</text>
</comment>
<dbReference type="PANTHER" id="PTHR23519">
    <property type="entry name" value="AUTOPHAGY-RELATED PROTEIN 22"/>
    <property type="match status" value="1"/>
</dbReference>
<gene>
    <name evidence="8" type="ORF">WMO37_05385</name>
</gene>